<dbReference type="AlphaFoldDB" id="A0A3N0EFR2"/>
<dbReference type="GO" id="GO:0009253">
    <property type="term" value="P:peptidoglycan catabolic process"/>
    <property type="evidence" value="ECO:0007669"/>
    <property type="project" value="InterPro"/>
</dbReference>
<name>A0A3N0EFR2_SINP1</name>
<dbReference type="RefSeq" id="WP_123216094.1">
    <property type="nucleotide sequence ID" value="NZ_RJTM01000076.1"/>
</dbReference>
<evidence type="ECO:0000256" key="5">
    <source>
        <dbReference type="SAM" id="SignalP"/>
    </source>
</evidence>
<sequence length="305" mass="34609">MPANPIKTLIILLLILGGAISCSPNPYAATNRFYKRQARTYAKTLLERPSRKQETQPRLHWVGTTNYNMRKPNYVIIHHTAQDSVEQTLRTFTLPRTSVSSHYVIAKNGTVYQMLNDYFRGWHAGAGKWGSNSDINSGSLGIELDNNGLEPFPQAQIDSLISLLKVLKEKYDIPSENFLGHADIAPARKNDPSIFFPWKELADNGFGIWYDDTPDIRNAITKELIVEKDTIRLKETAPPVTTPQDNPVPDFNEQEALKIIGYDISDPKAARKAFKIHYIQQNINDSLNGPEKAILYNIYKKFLHL</sequence>
<dbReference type="GO" id="GO:0071555">
    <property type="term" value="P:cell wall organization"/>
    <property type="evidence" value="ECO:0007669"/>
    <property type="project" value="UniProtKB-KW"/>
</dbReference>
<dbReference type="InterPro" id="IPR036505">
    <property type="entry name" value="Amidase/PGRP_sf"/>
</dbReference>
<gene>
    <name evidence="7" type="ORF">ED312_11120</name>
</gene>
<keyword evidence="8" id="KW-1185">Reference proteome</keyword>
<keyword evidence="5" id="KW-0732">Signal</keyword>
<feature type="chain" id="PRO_5018014499" description="N-acetylmuramoyl-L-alanine amidase" evidence="5">
    <location>
        <begin position="29"/>
        <end position="305"/>
    </location>
</feature>
<proteinExistence type="predicted"/>
<evidence type="ECO:0000256" key="4">
    <source>
        <dbReference type="ARBA" id="ARBA00023316"/>
    </source>
</evidence>
<dbReference type="OrthoDB" id="9794842at2"/>
<dbReference type="PANTHER" id="PTHR30417">
    <property type="entry name" value="N-ACETYLMURAMOYL-L-ALANINE AMIDASE AMID"/>
    <property type="match status" value="1"/>
</dbReference>
<dbReference type="Pfam" id="PF01510">
    <property type="entry name" value="Amidase_2"/>
    <property type="match status" value="1"/>
</dbReference>
<comment type="caution">
    <text evidence="7">The sequence shown here is derived from an EMBL/GenBank/DDBJ whole genome shotgun (WGS) entry which is preliminary data.</text>
</comment>
<dbReference type="GO" id="GO:0008745">
    <property type="term" value="F:N-acetylmuramoyl-L-alanine amidase activity"/>
    <property type="evidence" value="ECO:0007669"/>
    <property type="project" value="UniProtKB-EC"/>
</dbReference>
<dbReference type="InterPro" id="IPR002502">
    <property type="entry name" value="Amidase_domain"/>
</dbReference>
<evidence type="ECO:0000313" key="7">
    <source>
        <dbReference type="EMBL" id="RNL86720.1"/>
    </source>
</evidence>
<evidence type="ECO:0000256" key="3">
    <source>
        <dbReference type="ARBA" id="ARBA00022801"/>
    </source>
</evidence>
<dbReference type="Gene3D" id="3.40.80.10">
    <property type="entry name" value="Peptidoglycan recognition protein-like"/>
    <property type="match status" value="1"/>
</dbReference>
<feature type="signal peptide" evidence="5">
    <location>
        <begin position="1"/>
        <end position="28"/>
    </location>
</feature>
<evidence type="ECO:0000313" key="8">
    <source>
        <dbReference type="Proteomes" id="UP000267469"/>
    </source>
</evidence>
<dbReference type="PROSITE" id="PS51257">
    <property type="entry name" value="PROKAR_LIPOPROTEIN"/>
    <property type="match status" value="1"/>
</dbReference>
<keyword evidence="3" id="KW-0378">Hydrolase</keyword>
<dbReference type="SUPFAM" id="SSF55846">
    <property type="entry name" value="N-acetylmuramoyl-L-alanine amidase-like"/>
    <property type="match status" value="1"/>
</dbReference>
<evidence type="ECO:0000259" key="6">
    <source>
        <dbReference type="SMART" id="SM00644"/>
    </source>
</evidence>
<dbReference type="GO" id="GO:0009254">
    <property type="term" value="P:peptidoglycan turnover"/>
    <property type="evidence" value="ECO:0007669"/>
    <property type="project" value="TreeGrafter"/>
</dbReference>
<organism evidence="7 8">
    <name type="scientific">Sinomicrobium pectinilyticum</name>
    <dbReference type="NCBI Taxonomy" id="1084421"/>
    <lineage>
        <taxon>Bacteria</taxon>
        <taxon>Pseudomonadati</taxon>
        <taxon>Bacteroidota</taxon>
        <taxon>Flavobacteriia</taxon>
        <taxon>Flavobacteriales</taxon>
        <taxon>Flavobacteriaceae</taxon>
        <taxon>Sinomicrobium</taxon>
    </lineage>
</organism>
<feature type="domain" description="N-acetylmuramoyl-L-alanine amidase" evidence="6">
    <location>
        <begin position="60"/>
        <end position="193"/>
    </location>
</feature>
<evidence type="ECO:0000256" key="2">
    <source>
        <dbReference type="ARBA" id="ARBA00011901"/>
    </source>
</evidence>
<dbReference type="SMART" id="SM00644">
    <property type="entry name" value="Ami_2"/>
    <property type="match status" value="1"/>
</dbReference>
<dbReference type="Proteomes" id="UP000267469">
    <property type="component" value="Unassembled WGS sequence"/>
</dbReference>
<accession>A0A3N0EFR2</accession>
<dbReference type="GO" id="GO:0019867">
    <property type="term" value="C:outer membrane"/>
    <property type="evidence" value="ECO:0007669"/>
    <property type="project" value="TreeGrafter"/>
</dbReference>
<dbReference type="EMBL" id="RJTM01000076">
    <property type="protein sequence ID" value="RNL86720.1"/>
    <property type="molecule type" value="Genomic_DNA"/>
</dbReference>
<dbReference type="CDD" id="cd06583">
    <property type="entry name" value="PGRP"/>
    <property type="match status" value="1"/>
</dbReference>
<comment type="catalytic activity">
    <reaction evidence="1">
        <text>Hydrolyzes the link between N-acetylmuramoyl residues and L-amino acid residues in certain cell-wall glycopeptides.</text>
        <dbReference type="EC" id="3.5.1.28"/>
    </reaction>
</comment>
<dbReference type="EC" id="3.5.1.28" evidence="2"/>
<protein>
    <recommendedName>
        <fullName evidence="2">N-acetylmuramoyl-L-alanine amidase</fullName>
        <ecNumber evidence="2">3.5.1.28</ecNumber>
    </recommendedName>
</protein>
<evidence type="ECO:0000256" key="1">
    <source>
        <dbReference type="ARBA" id="ARBA00001561"/>
    </source>
</evidence>
<keyword evidence="4" id="KW-0961">Cell wall biogenesis/degradation</keyword>
<reference evidence="7 8" key="1">
    <citation type="submission" date="2018-10" db="EMBL/GenBank/DDBJ databases">
        <title>Sinomicrobium pectinilyticum sp. nov., a pectinase-producing bacterium isolated from alkaline and saline soil, and emended description of the genus Sinomicrobium.</title>
        <authorList>
            <person name="Cheng B."/>
            <person name="Li C."/>
            <person name="Lai Q."/>
            <person name="Du M."/>
            <person name="Shao Z."/>
            <person name="Xu P."/>
            <person name="Yang C."/>
        </authorList>
    </citation>
    <scope>NUCLEOTIDE SEQUENCE [LARGE SCALE GENOMIC DNA]</scope>
    <source>
        <strain evidence="7 8">5DNS001</strain>
    </source>
</reference>
<dbReference type="PANTHER" id="PTHR30417:SF1">
    <property type="entry name" value="N-ACETYLMURAMOYL-L-ALANINE AMIDASE AMID"/>
    <property type="match status" value="1"/>
</dbReference>
<dbReference type="InterPro" id="IPR051206">
    <property type="entry name" value="NAMLAA_amidase_2"/>
</dbReference>